<feature type="signal peptide" evidence="4">
    <location>
        <begin position="1"/>
        <end position="25"/>
    </location>
</feature>
<dbReference type="InterPro" id="IPR015943">
    <property type="entry name" value="WD40/YVTN_repeat-like_dom_sf"/>
</dbReference>
<evidence type="ECO:0000313" key="7">
    <source>
        <dbReference type="Proteomes" id="UP001065174"/>
    </source>
</evidence>
<evidence type="ECO:0000259" key="5">
    <source>
        <dbReference type="Pfam" id="PF07495"/>
    </source>
</evidence>
<dbReference type="Gene3D" id="2.130.10.10">
    <property type="entry name" value="YVTN repeat-like/Quinoprotein amine dehydrogenase"/>
    <property type="match status" value="2"/>
</dbReference>
<dbReference type="EMBL" id="CP106679">
    <property type="protein sequence ID" value="UXP33223.1"/>
    <property type="molecule type" value="Genomic_DNA"/>
</dbReference>
<dbReference type="InterPro" id="IPR011110">
    <property type="entry name" value="Reg_prop"/>
</dbReference>
<sequence length="981" mass="113306">MFDIKKHLFFLVLLVILGSSMFAIAQKAAIPEAPKLYFDHLEGLHNNQITGFCQDHKGYMWIATENGLHRYNGVNYRLFLNNGDSSSINSSRVKCLMEDHEGTLWMGSTDGLFRYNRELDKLIPVTLENEYFPEQANPNVILDMVEDTVRKKVWIASLSEGLLVYDYTTEKLTPYFKRDGEIPLKNYSLNSLALKSLLLDQDNNRLWIGHYAKGLNIIDLDTQEVRSVVLLNNEEDTVQQLTTLRIVREGVLWVGTLENGIFEMNLNGEHPKVQRQLLHIAGDKNSLYNDYIESIYLDRENRIWVCNDNGGLHLYDDSFNGFHRYIPDNKPHSIVNISVRCVYQDRQNRLWVGTALEGVDVADPMLHKFHHLMKSNYKSQTLSSNIIRDFHEDESGKIWIATDGGGINIYDPATMKIDNLRLDEEVKNSISSDAVLCMLDIDQSIWIGTWNGGINIIDKKSRDVKRFQPTHSSLKSIFSLIEDRDGFIWGTSFSNGLQRINKSTGEVRSYRYDATHEYGLKSNMVYALFEDSQGNIWVGGEAKGLYILRYENKEMGKFEGLNFTTEDVLDIASDWVSQIYEDKDHRIYCATSSGLIEVDPTTMNFEFVLRNKLPTTDIRSIIEDQKGNLWLATTLGLSKYDPVKDSVLNFSVRDGLQRGKFTKNTIMLTKGNLIYVGGSEGVNLFDPLNIPFNRYKPDVHLAGLKLFNNRVQVGDSTALLKSHIAVSPDLIFHPDQWRFTLEYIALNFTRPDFNQYAYMLEGMEEEWNYVGNQREVTYTHLNPGSYTFKVKAANNDGVWQEQPAMISITVLPPWWRTWWAVMLCVFVLILCVMGYVRWRTYKLSARERELRTMVKMRTSELSDKNRELEELNKAITDQAEELRTYNEALNAMNEKLEELVEIRTQKIREKNGKLTKFAFDNAHRVRGPLTRIMGMMNLIEKESELTEREFWIEKVAEASREMDEITRSMGSEIDEHLKDDV</sequence>
<keyword evidence="7" id="KW-1185">Reference proteome</keyword>
<keyword evidence="3" id="KW-1133">Transmembrane helix</keyword>
<organism evidence="6 7">
    <name type="scientific">Reichenbachiella agarivorans</name>
    <dbReference type="NCBI Taxonomy" id="2979464"/>
    <lineage>
        <taxon>Bacteria</taxon>
        <taxon>Pseudomonadati</taxon>
        <taxon>Bacteroidota</taxon>
        <taxon>Cytophagia</taxon>
        <taxon>Cytophagales</taxon>
        <taxon>Reichenbachiellaceae</taxon>
        <taxon>Reichenbachiella</taxon>
    </lineage>
</organism>
<protein>
    <recommendedName>
        <fullName evidence="5">Two component regulator three Y domain-containing protein</fullName>
    </recommendedName>
</protein>
<dbReference type="PANTHER" id="PTHR43547:SF2">
    <property type="entry name" value="HYBRID SIGNAL TRANSDUCTION HISTIDINE KINASE C"/>
    <property type="match status" value="1"/>
</dbReference>
<evidence type="ECO:0000256" key="4">
    <source>
        <dbReference type="SAM" id="SignalP"/>
    </source>
</evidence>
<proteinExistence type="predicted"/>
<dbReference type="CDD" id="cd00146">
    <property type="entry name" value="PKD"/>
    <property type="match status" value="1"/>
</dbReference>
<evidence type="ECO:0000256" key="3">
    <source>
        <dbReference type="SAM" id="Phobius"/>
    </source>
</evidence>
<name>A0ABY6CV18_9BACT</name>
<feature type="domain" description="Two component regulator three Y" evidence="5">
    <location>
        <begin position="748"/>
        <end position="811"/>
    </location>
</feature>
<keyword evidence="2" id="KW-0175">Coiled coil</keyword>
<dbReference type="Pfam" id="PF07494">
    <property type="entry name" value="Reg_prop"/>
    <property type="match status" value="6"/>
</dbReference>
<dbReference type="InterPro" id="IPR011123">
    <property type="entry name" value="Y_Y_Y"/>
</dbReference>
<dbReference type="SUPFAM" id="SSF63829">
    <property type="entry name" value="Calcium-dependent phosphotriesterase"/>
    <property type="match status" value="3"/>
</dbReference>
<dbReference type="Gene3D" id="2.60.40.10">
    <property type="entry name" value="Immunoglobulins"/>
    <property type="match status" value="1"/>
</dbReference>
<evidence type="ECO:0000256" key="2">
    <source>
        <dbReference type="SAM" id="Coils"/>
    </source>
</evidence>
<evidence type="ECO:0000313" key="6">
    <source>
        <dbReference type="EMBL" id="UXP33223.1"/>
    </source>
</evidence>
<dbReference type="Pfam" id="PF07495">
    <property type="entry name" value="Y_Y_Y"/>
    <property type="match status" value="1"/>
</dbReference>
<keyword evidence="1" id="KW-0597">Phosphoprotein</keyword>
<dbReference type="PANTHER" id="PTHR43547">
    <property type="entry name" value="TWO-COMPONENT HISTIDINE KINASE"/>
    <property type="match status" value="1"/>
</dbReference>
<feature type="chain" id="PRO_5045818585" description="Two component regulator three Y domain-containing protein" evidence="4">
    <location>
        <begin position="26"/>
        <end position="981"/>
    </location>
</feature>
<dbReference type="Gene3D" id="1.10.287.130">
    <property type="match status" value="1"/>
</dbReference>
<keyword evidence="3" id="KW-0812">Transmembrane</keyword>
<feature type="transmembrane region" description="Helical" evidence="3">
    <location>
        <begin position="818"/>
        <end position="838"/>
    </location>
</feature>
<feature type="coiled-coil region" evidence="2">
    <location>
        <begin position="854"/>
        <end position="909"/>
    </location>
</feature>
<reference evidence="6" key="1">
    <citation type="submission" date="2022-09" db="EMBL/GenBank/DDBJ databases">
        <title>Comparative genomics and taxonomic characterization of three novel marine species of genus Reichenbachiella exhibiting antioxidant and polysaccharide degradation activities.</title>
        <authorList>
            <person name="Muhammad N."/>
            <person name="Lee Y.-J."/>
            <person name="Ko J."/>
            <person name="Kim S.-G."/>
        </authorList>
    </citation>
    <scope>NUCLEOTIDE SEQUENCE</scope>
    <source>
        <strain evidence="6">BKB1-1</strain>
    </source>
</reference>
<accession>A0ABY6CV18</accession>
<dbReference type="InterPro" id="IPR013783">
    <property type="entry name" value="Ig-like_fold"/>
</dbReference>
<dbReference type="Proteomes" id="UP001065174">
    <property type="component" value="Chromosome"/>
</dbReference>
<dbReference type="RefSeq" id="WP_262310652.1">
    <property type="nucleotide sequence ID" value="NZ_CP106679.1"/>
</dbReference>
<keyword evidence="4" id="KW-0732">Signal</keyword>
<evidence type="ECO:0000256" key="1">
    <source>
        <dbReference type="ARBA" id="ARBA00022553"/>
    </source>
</evidence>
<gene>
    <name evidence="6" type="ORF">N6H18_04560</name>
</gene>
<keyword evidence="3" id="KW-0472">Membrane</keyword>